<dbReference type="Proteomes" id="UP000216363">
    <property type="component" value="Unassembled WGS sequence"/>
</dbReference>
<dbReference type="AlphaFoldDB" id="A0A256GNR7"/>
<dbReference type="InterPro" id="IPR036390">
    <property type="entry name" value="WH_DNA-bd_sf"/>
</dbReference>
<dbReference type="InterPro" id="IPR036388">
    <property type="entry name" value="WH-like_DNA-bd_sf"/>
</dbReference>
<dbReference type="Gene3D" id="1.10.10.10">
    <property type="entry name" value="Winged helix-like DNA-binding domain superfamily/Winged helix DNA-binding domain"/>
    <property type="match status" value="1"/>
</dbReference>
<sequence length="69" mass="7671">MFQQNPFLTANQLVQQTGLSAPTVNAALADLERFGIVEEITGRKRGRVFSYRRYLAILSEGTDPLPMTA</sequence>
<dbReference type="SUPFAM" id="SSF46785">
    <property type="entry name" value="Winged helix' DNA-binding domain"/>
    <property type="match status" value="1"/>
</dbReference>
<dbReference type="Pfam" id="PF13412">
    <property type="entry name" value="HTH_24"/>
    <property type="match status" value="1"/>
</dbReference>
<organism evidence="1 2">
    <name type="scientific">Brucella lupini</name>
    <dbReference type="NCBI Taxonomy" id="255457"/>
    <lineage>
        <taxon>Bacteria</taxon>
        <taxon>Pseudomonadati</taxon>
        <taxon>Pseudomonadota</taxon>
        <taxon>Alphaproteobacteria</taxon>
        <taxon>Hyphomicrobiales</taxon>
        <taxon>Brucellaceae</taxon>
        <taxon>Brucella/Ochrobactrum group</taxon>
        <taxon>Brucella</taxon>
    </lineage>
</organism>
<evidence type="ECO:0000313" key="1">
    <source>
        <dbReference type="EMBL" id="OYR28772.1"/>
    </source>
</evidence>
<comment type="caution">
    <text evidence="1">The sequence shown here is derived from an EMBL/GenBank/DDBJ whole genome shotgun (WGS) entry which is preliminary data.</text>
</comment>
<evidence type="ECO:0000313" key="2">
    <source>
        <dbReference type="Proteomes" id="UP000216363"/>
    </source>
</evidence>
<reference evidence="1 2" key="1">
    <citation type="submission" date="2017-07" db="EMBL/GenBank/DDBJ databases">
        <title>Draft genome of Ochrobactrum lupini type strain LUP21.</title>
        <authorList>
            <person name="Krzyzanowska D.M."/>
            <person name="Jafra S."/>
        </authorList>
    </citation>
    <scope>NUCLEOTIDE SEQUENCE [LARGE SCALE GENOMIC DNA]</scope>
    <source>
        <strain evidence="1 2">LUP21</strain>
    </source>
</reference>
<gene>
    <name evidence="1" type="ORF">CES86_2928</name>
</gene>
<accession>A0A256GNR7</accession>
<dbReference type="EMBL" id="NNRN01000049">
    <property type="protein sequence ID" value="OYR28772.1"/>
    <property type="molecule type" value="Genomic_DNA"/>
</dbReference>
<name>A0A256GNR7_9HYPH</name>
<protein>
    <submittedName>
        <fullName evidence="1">HTH domain protein</fullName>
    </submittedName>
</protein>
<proteinExistence type="predicted"/>